<dbReference type="Pfam" id="PF13307">
    <property type="entry name" value="Helicase_C_2"/>
    <property type="match status" value="1"/>
</dbReference>
<dbReference type="InterPro" id="IPR006555">
    <property type="entry name" value="ATP-dep_Helicase_C"/>
</dbReference>
<evidence type="ECO:0000313" key="7">
    <source>
        <dbReference type="Proteomes" id="UP000001591"/>
    </source>
</evidence>
<dbReference type="eggNOG" id="COG1199">
    <property type="taxonomic scope" value="Bacteria"/>
</dbReference>
<dbReference type="PANTHER" id="PTHR11472">
    <property type="entry name" value="DNA REPAIR DEAD HELICASE RAD3/XP-D SUBFAMILY MEMBER"/>
    <property type="match status" value="1"/>
</dbReference>
<comment type="similarity">
    <text evidence="4">Belongs to the helicase family. DinG subfamily.</text>
</comment>
<dbReference type="GO" id="GO:0005524">
    <property type="term" value="F:ATP binding"/>
    <property type="evidence" value="ECO:0007669"/>
    <property type="project" value="UniProtKB-KW"/>
</dbReference>
<dbReference type="SUPFAM" id="SSF52540">
    <property type="entry name" value="P-loop containing nucleoside triphosphate hydrolases"/>
    <property type="match status" value="1"/>
</dbReference>
<dbReference type="EMBL" id="CP000613">
    <property type="protein sequence ID" value="ACJ00672.1"/>
    <property type="molecule type" value="Genomic_DNA"/>
</dbReference>
<dbReference type="OrthoDB" id="9805194at2"/>
<proteinExistence type="inferred from homology"/>
<dbReference type="GO" id="GO:0003676">
    <property type="term" value="F:nucleic acid binding"/>
    <property type="evidence" value="ECO:0007669"/>
    <property type="project" value="InterPro"/>
</dbReference>
<accession>B6IWJ8</accession>
<organism evidence="6 7">
    <name type="scientific">Rhodospirillum centenum (strain ATCC 51521 / SW)</name>
    <dbReference type="NCBI Taxonomy" id="414684"/>
    <lineage>
        <taxon>Bacteria</taxon>
        <taxon>Pseudomonadati</taxon>
        <taxon>Pseudomonadota</taxon>
        <taxon>Alphaproteobacteria</taxon>
        <taxon>Rhodospirillales</taxon>
        <taxon>Rhodospirillaceae</taxon>
        <taxon>Rhodospirillum</taxon>
    </lineage>
</organism>
<evidence type="ECO:0000256" key="3">
    <source>
        <dbReference type="ARBA" id="ARBA00022840"/>
    </source>
</evidence>
<dbReference type="Gene3D" id="3.40.50.300">
    <property type="entry name" value="P-loop containing nucleotide triphosphate hydrolases"/>
    <property type="match status" value="2"/>
</dbReference>
<evidence type="ECO:0000256" key="2">
    <source>
        <dbReference type="ARBA" id="ARBA00022801"/>
    </source>
</evidence>
<evidence type="ECO:0000256" key="1">
    <source>
        <dbReference type="ARBA" id="ARBA00022741"/>
    </source>
</evidence>
<keyword evidence="2" id="KW-0378">Hydrolase</keyword>
<dbReference type="RefSeq" id="WP_012568450.1">
    <property type="nucleotide sequence ID" value="NC_011420.2"/>
</dbReference>
<dbReference type="GO" id="GO:0006139">
    <property type="term" value="P:nucleobase-containing compound metabolic process"/>
    <property type="evidence" value="ECO:0007669"/>
    <property type="project" value="InterPro"/>
</dbReference>
<feature type="domain" description="Helicase ATP-binding" evidence="5">
    <location>
        <begin position="218"/>
        <end position="494"/>
    </location>
</feature>
<sequence length="946" mass="102831">MDPTSALAAPDRHRLLLPDVPALVVGARSVTLLTPDGEVESLGRDAAAERLRRGSLGADGVMLCHARAVARKLGQESLRAFDLLELFAFVRPASFCLPTPRGLAEALGLARPHDAEGEALALVAAARHLLAELTDPERPDRTGKAGLDPAAVAWAMGAWAWTPAVLAALGEPHGPAGDRSRRAFQVWARIKDWQAEAPEPPPGHLAVDPSEARRRLAELVAAGSNAEPRPQQSDYASAVTHAFTPRDLPGAPNLVLAEAGTGVGKTLGYLAPATLWAEKNKGPVWISTYTRQLQHQIDKELDRLHPDPEKKARKVVIRKGRENYLCLLNLEEASLAAQTMPQVAVAMGLMARWAAVTRDGDMQGGDFPGWLVDLLGRGRTLGLADRRGECVFSACPHYQKCFIEKSVRRARRADIVVANHALVMVQAALGGGDDAYVPSRFVFDEGHHVFDAADNAFAAHLTAVETAELRRWLLGAEVSGRSRARGLRRRVEDLIGGDEEAVQLLDHIAHAARQLPGEAWGQRVHGGEPQGPVERFLALVRQQVYARAAGADGPYSLETEARPPVEGLLDAAAELDSALQKLVRPLEALSARLAEMLDEGADELEAETRRRLDAVSRSLKRRAAMEVAGWRQMLQELGGETPPAFVDWFGIERIDGRDVDVGMYRHWVDPTVPFAASVGAQAHGMVVTSATLTDGTGDVEQDWQAAQQRTGAVHLGKPALRATVPSPFDYARQTRVLVVTDVRKDDLSQVAAAYRELFLAAGGGGLGLFTAISRLKAVHEKIALPLEQAGIPLLAQHLDGMDVPTLVDIFRGEHDACLLGTDAVRDGVDVPGRSLRLIVFDRVPWPRPDILHRARREYFDRKARARRHDDMITRLRLRQAFGRLVRRADDTGVFVLLDPMMPSRLRGAFPEGVELHRVGLAEAVRATRAFLVPPDGQADAIPDGEA</sequence>
<evidence type="ECO:0000313" key="6">
    <source>
        <dbReference type="EMBL" id="ACJ00672.1"/>
    </source>
</evidence>
<dbReference type="InterPro" id="IPR045028">
    <property type="entry name" value="DinG/Rad3-like"/>
</dbReference>
<gene>
    <name evidence="6" type="ordered locus">RC1_3311</name>
</gene>
<dbReference type="STRING" id="414684.RC1_3311"/>
<protein>
    <submittedName>
        <fullName evidence="6">DNA helicase, putative</fullName>
    </submittedName>
</protein>
<dbReference type="GO" id="GO:0016818">
    <property type="term" value="F:hydrolase activity, acting on acid anhydrides, in phosphorus-containing anhydrides"/>
    <property type="evidence" value="ECO:0007669"/>
    <property type="project" value="InterPro"/>
</dbReference>
<dbReference type="PROSITE" id="PS51193">
    <property type="entry name" value="HELICASE_ATP_BIND_2"/>
    <property type="match status" value="1"/>
</dbReference>
<dbReference type="InterPro" id="IPR027417">
    <property type="entry name" value="P-loop_NTPase"/>
</dbReference>
<dbReference type="InterPro" id="IPR014013">
    <property type="entry name" value="Helic_SF1/SF2_ATP-bd_DinG/Rad3"/>
</dbReference>
<dbReference type="KEGG" id="rce:RC1_3311"/>
<dbReference type="HOGENOM" id="CLU_337348_0_0_5"/>
<dbReference type="GO" id="GO:0003678">
    <property type="term" value="F:DNA helicase activity"/>
    <property type="evidence" value="ECO:0007669"/>
    <property type="project" value="TreeGrafter"/>
</dbReference>
<dbReference type="PANTHER" id="PTHR11472:SF34">
    <property type="entry name" value="REGULATOR OF TELOMERE ELONGATION HELICASE 1"/>
    <property type="match status" value="1"/>
</dbReference>
<keyword evidence="3" id="KW-0067">ATP-binding</keyword>
<name>B6IWJ8_RHOCS</name>
<dbReference type="AlphaFoldDB" id="B6IWJ8"/>
<keyword evidence="7" id="KW-1185">Reference proteome</keyword>
<dbReference type="SMART" id="SM00491">
    <property type="entry name" value="HELICc2"/>
    <property type="match status" value="1"/>
</dbReference>
<reference evidence="6 7" key="1">
    <citation type="journal article" date="2010" name="BMC Genomics">
        <title>Metabolic flexibility revealed in the genome of the cyst-forming alpha-1 proteobacterium Rhodospirillum centenum.</title>
        <authorList>
            <person name="Lu Y.K."/>
            <person name="Marden J."/>
            <person name="Han M."/>
            <person name="Swingley W.D."/>
            <person name="Mastrian S.D."/>
            <person name="Chowdhury S.R."/>
            <person name="Hao J."/>
            <person name="Helmy T."/>
            <person name="Kim S."/>
            <person name="Kurdoglu A.A."/>
            <person name="Matthies H.J."/>
            <person name="Rollo D."/>
            <person name="Stothard P."/>
            <person name="Blankenship R.E."/>
            <person name="Bauer C.E."/>
            <person name="Touchman J.W."/>
        </authorList>
    </citation>
    <scope>NUCLEOTIDE SEQUENCE [LARGE SCALE GENOMIC DNA]</scope>
    <source>
        <strain evidence="7">ATCC 51521 / SW</strain>
    </source>
</reference>
<dbReference type="Proteomes" id="UP000001591">
    <property type="component" value="Chromosome"/>
</dbReference>
<evidence type="ECO:0000256" key="4">
    <source>
        <dbReference type="ARBA" id="ARBA00038058"/>
    </source>
</evidence>
<evidence type="ECO:0000259" key="5">
    <source>
        <dbReference type="PROSITE" id="PS51193"/>
    </source>
</evidence>
<keyword evidence="1" id="KW-0547">Nucleotide-binding</keyword>
<keyword evidence="6" id="KW-0347">Helicase</keyword>